<keyword evidence="9" id="KW-1185">Reference proteome</keyword>
<dbReference type="Pfam" id="PF07690">
    <property type="entry name" value="MFS_1"/>
    <property type="match status" value="1"/>
</dbReference>
<evidence type="ECO:0000256" key="7">
    <source>
        <dbReference type="SAM" id="Phobius"/>
    </source>
</evidence>
<feature type="transmembrane region" description="Helical" evidence="7">
    <location>
        <begin position="468"/>
        <end position="490"/>
    </location>
</feature>
<organism evidence="8 9">
    <name type="scientific">Aspergillus ellipticus CBS 707.79</name>
    <dbReference type="NCBI Taxonomy" id="1448320"/>
    <lineage>
        <taxon>Eukaryota</taxon>
        <taxon>Fungi</taxon>
        <taxon>Dikarya</taxon>
        <taxon>Ascomycota</taxon>
        <taxon>Pezizomycotina</taxon>
        <taxon>Eurotiomycetes</taxon>
        <taxon>Eurotiomycetidae</taxon>
        <taxon>Eurotiales</taxon>
        <taxon>Aspergillaceae</taxon>
        <taxon>Aspergillus</taxon>
        <taxon>Aspergillus subgen. Circumdati</taxon>
    </lineage>
</organism>
<feature type="transmembrane region" description="Helical" evidence="7">
    <location>
        <begin position="177"/>
        <end position="198"/>
    </location>
</feature>
<feature type="transmembrane region" description="Helical" evidence="7">
    <location>
        <begin position="404"/>
        <end position="424"/>
    </location>
</feature>
<dbReference type="STRING" id="1448320.A0A319DD02"/>
<evidence type="ECO:0000313" key="9">
    <source>
        <dbReference type="Proteomes" id="UP000247810"/>
    </source>
</evidence>
<dbReference type="OrthoDB" id="1932925at2759"/>
<protein>
    <submittedName>
        <fullName evidence="8">MFS general substrate transporter</fullName>
    </submittedName>
</protein>
<reference evidence="8 9" key="1">
    <citation type="submission" date="2018-02" db="EMBL/GenBank/DDBJ databases">
        <title>The genomes of Aspergillus section Nigri reveals drivers in fungal speciation.</title>
        <authorList>
            <consortium name="DOE Joint Genome Institute"/>
            <person name="Vesth T.C."/>
            <person name="Nybo J."/>
            <person name="Theobald S."/>
            <person name="Brandl J."/>
            <person name="Frisvad J.C."/>
            <person name="Nielsen K.F."/>
            <person name="Lyhne E.K."/>
            <person name="Kogle M.E."/>
            <person name="Kuo A."/>
            <person name="Riley R."/>
            <person name="Clum A."/>
            <person name="Nolan M."/>
            <person name="Lipzen A."/>
            <person name="Salamov A."/>
            <person name="Henrissat B."/>
            <person name="Wiebenga A."/>
            <person name="De vries R.P."/>
            <person name="Grigoriev I.V."/>
            <person name="Mortensen U.H."/>
            <person name="Andersen M.R."/>
            <person name="Baker S.E."/>
        </authorList>
    </citation>
    <scope>NUCLEOTIDE SEQUENCE [LARGE SCALE GENOMIC DNA]</scope>
    <source>
        <strain evidence="8 9">CBS 707.79</strain>
    </source>
</reference>
<dbReference type="InterPro" id="IPR011701">
    <property type="entry name" value="MFS"/>
</dbReference>
<evidence type="ECO:0000256" key="2">
    <source>
        <dbReference type="ARBA" id="ARBA00022448"/>
    </source>
</evidence>
<sequence length="527" mass="58296">MIQVPSAGSQRPQHGYEPSVAGDKDAALAVVSEEAMEIDPAVEKRVLRKIDAFFMPAMLIGYGIVYWDKAILGSASLFGMTTDLQLQVYDYSTSPPTKDTSRLSWATSIFYFGMMAGLYPMTFVLQRFQIQRVLGPIVMLWAVTCAATAGVTSWKGLFVQRFFLGRLSLTVPDVRMLTRAGFVESVIPTGFMTVVSGYYTQKEQSLRQAWWFSGTGWFTIIGSALNYAFGQIDSGALRPWQYIYIFAGALTFLFGLWCCTMPNSPVSAWFLTPEERVVAVERLRKGQTGVRCQVIKKEQIVEAFLDVKLYLVAIMMAAAYTINGAISGFGPLIVSTFGYNTLDSILFQFPVGAICLIFIPLCGYISSRVPNTRIPMLIACCLPVIAGCVIIWKSDWGYQPAAPVVGYAITGFFGPVVSLIITLGASNVAGATKKTVMAATVFVAYTVGNIIGPQLVNSKTVDQHYPELWESMVICYCITIAAAAALYAVLWRENRRRDAMDLDDSQRDKLAFQDLTDKQNPFFRYVL</sequence>
<dbReference type="PANTHER" id="PTHR43791:SF55">
    <property type="entry name" value="TRANSPORTER, PUTATIVE (AFU_ORTHOLOGUE AFUA_6G01820)-RELATED"/>
    <property type="match status" value="1"/>
</dbReference>
<dbReference type="Proteomes" id="UP000247810">
    <property type="component" value="Unassembled WGS sequence"/>
</dbReference>
<proteinExistence type="predicted"/>
<dbReference type="PANTHER" id="PTHR43791">
    <property type="entry name" value="PERMEASE-RELATED"/>
    <property type="match status" value="1"/>
</dbReference>
<evidence type="ECO:0000313" key="8">
    <source>
        <dbReference type="EMBL" id="PYH92157.1"/>
    </source>
</evidence>
<dbReference type="FunFam" id="1.20.1250.20:FF:000425">
    <property type="entry name" value="MFS transporter, putative"/>
    <property type="match status" value="1"/>
</dbReference>
<evidence type="ECO:0000256" key="1">
    <source>
        <dbReference type="ARBA" id="ARBA00004141"/>
    </source>
</evidence>
<dbReference type="GO" id="GO:0022857">
    <property type="term" value="F:transmembrane transporter activity"/>
    <property type="evidence" value="ECO:0007669"/>
    <property type="project" value="InterPro"/>
</dbReference>
<feature type="transmembrane region" description="Helical" evidence="7">
    <location>
        <begin position="103"/>
        <end position="125"/>
    </location>
</feature>
<feature type="transmembrane region" description="Helical" evidence="7">
    <location>
        <begin position="137"/>
        <end position="157"/>
    </location>
</feature>
<dbReference type="GO" id="GO:0016020">
    <property type="term" value="C:membrane"/>
    <property type="evidence" value="ECO:0007669"/>
    <property type="project" value="UniProtKB-SubCell"/>
</dbReference>
<dbReference type="AlphaFoldDB" id="A0A319DD02"/>
<evidence type="ECO:0000256" key="3">
    <source>
        <dbReference type="ARBA" id="ARBA00022692"/>
    </source>
</evidence>
<feature type="transmembrane region" description="Helical" evidence="7">
    <location>
        <begin position="241"/>
        <end position="259"/>
    </location>
</feature>
<feature type="transmembrane region" description="Helical" evidence="7">
    <location>
        <begin position="50"/>
        <end position="67"/>
    </location>
</feature>
<keyword evidence="2" id="KW-0813">Transport</keyword>
<gene>
    <name evidence="8" type="ORF">BO71DRAFT_442684</name>
</gene>
<feature type="compositionally biased region" description="Polar residues" evidence="6">
    <location>
        <begin position="1"/>
        <end position="12"/>
    </location>
</feature>
<dbReference type="SUPFAM" id="SSF103473">
    <property type="entry name" value="MFS general substrate transporter"/>
    <property type="match status" value="1"/>
</dbReference>
<feature type="transmembrane region" description="Helical" evidence="7">
    <location>
        <begin position="345"/>
        <end position="367"/>
    </location>
</feature>
<name>A0A319DD02_9EURO</name>
<dbReference type="InterPro" id="IPR036259">
    <property type="entry name" value="MFS_trans_sf"/>
</dbReference>
<dbReference type="VEuPathDB" id="FungiDB:BO71DRAFT_442684"/>
<feature type="transmembrane region" description="Helical" evidence="7">
    <location>
        <begin position="210"/>
        <end position="229"/>
    </location>
</feature>
<keyword evidence="3 7" id="KW-0812">Transmembrane</keyword>
<evidence type="ECO:0000256" key="5">
    <source>
        <dbReference type="ARBA" id="ARBA00023136"/>
    </source>
</evidence>
<feature type="transmembrane region" description="Helical" evidence="7">
    <location>
        <begin position="436"/>
        <end position="456"/>
    </location>
</feature>
<dbReference type="EMBL" id="KZ825924">
    <property type="protein sequence ID" value="PYH92157.1"/>
    <property type="molecule type" value="Genomic_DNA"/>
</dbReference>
<feature type="region of interest" description="Disordered" evidence="6">
    <location>
        <begin position="1"/>
        <end position="21"/>
    </location>
</feature>
<keyword evidence="5 7" id="KW-0472">Membrane</keyword>
<evidence type="ECO:0000256" key="6">
    <source>
        <dbReference type="SAM" id="MobiDB-lite"/>
    </source>
</evidence>
<feature type="transmembrane region" description="Helical" evidence="7">
    <location>
        <begin position="374"/>
        <end position="392"/>
    </location>
</feature>
<feature type="transmembrane region" description="Helical" evidence="7">
    <location>
        <begin position="309"/>
        <end position="333"/>
    </location>
</feature>
<comment type="subcellular location">
    <subcellularLocation>
        <location evidence="1">Membrane</location>
        <topology evidence="1">Multi-pass membrane protein</topology>
    </subcellularLocation>
</comment>
<dbReference type="Gene3D" id="1.20.1250.20">
    <property type="entry name" value="MFS general substrate transporter like domains"/>
    <property type="match status" value="2"/>
</dbReference>
<evidence type="ECO:0000256" key="4">
    <source>
        <dbReference type="ARBA" id="ARBA00022989"/>
    </source>
</evidence>
<keyword evidence="4 7" id="KW-1133">Transmembrane helix</keyword>
<accession>A0A319DD02</accession>